<accession>A0AAW6P7P1</accession>
<dbReference type="EMBL" id="JARJLR010000233">
    <property type="protein sequence ID" value="MDF3842690.1"/>
    <property type="molecule type" value="Genomic_DNA"/>
</dbReference>
<dbReference type="Proteomes" id="UP001220662">
    <property type="component" value="Unassembled WGS sequence"/>
</dbReference>
<gene>
    <name evidence="1" type="ORF">P3W55_13320</name>
</gene>
<organism evidence="1 2">
    <name type="scientific">Pseudomonas citronellolis</name>
    <dbReference type="NCBI Taxonomy" id="53408"/>
    <lineage>
        <taxon>Bacteria</taxon>
        <taxon>Pseudomonadati</taxon>
        <taxon>Pseudomonadota</taxon>
        <taxon>Gammaproteobacteria</taxon>
        <taxon>Pseudomonadales</taxon>
        <taxon>Pseudomonadaceae</taxon>
        <taxon>Pseudomonas</taxon>
    </lineage>
</organism>
<sequence>MPISATVHVLPNVDTTRIFEVRRLAAASGCQFVSDRSKRPLNFVVVANGAEQIAALDRLSARRFIVLDDQPPFGGDAA</sequence>
<proteinExistence type="predicted"/>
<dbReference type="AlphaFoldDB" id="A0AAW6P7P1"/>
<dbReference type="RefSeq" id="WP_276214663.1">
    <property type="nucleotide sequence ID" value="NZ_JARJLR010000233.1"/>
</dbReference>
<comment type="caution">
    <text evidence="1">The sequence shown here is derived from an EMBL/GenBank/DDBJ whole genome shotgun (WGS) entry which is preliminary data.</text>
</comment>
<evidence type="ECO:0000313" key="1">
    <source>
        <dbReference type="EMBL" id="MDF3842690.1"/>
    </source>
</evidence>
<protein>
    <submittedName>
        <fullName evidence="1">Uncharacterized protein</fullName>
    </submittedName>
</protein>
<reference evidence="1" key="1">
    <citation type="submission" date="2023-03" db="EMBL/GenBank/DDBJ databases">
        <title>Draft assemblies of triclosan tolerant bacteria isolated from returned activated sludge.</title>
        <authorList>
            <person name="Van Hamelsveld S."/>
        </authorList>
    </citation>
    <scope>NUCLEOTIDE SEQUENCE</scope>
    <source>
        <strain evidence="1">GW210015_S63</strain>
    </source>
</reference>
<name>A0AAW6P7P1_9PSED</name>
<evidence type="ECO:0000313" key="2">
    <source>
        <dbReference type="Proteomes" id="UP001220662"/>
    </source>
</evidence>